<dbReference type="InterPro" id="IPR003194">
    <property type="entry name" value="TFIIA_gsu"/>
</dbReference>
<dbReference type="AlphaFoldDB" id="A0A183JA71"/>
<name>A0A183JA71_9BILA</name>
<dbReference type="CDD" id="cd10014">
    <property type="entry name" value="TFIIA_gamma_C"/>
    <property type="match status" value="1"/>
</dbReference>
<dbReference type="InterPro" id="IPR015871">
    <property type="entry name" value="TFIIA_gsu_C"/>
</dbReference>
<dbReference type="InterPro" id="IPR009088">
    <property type="entry name" value="TFIIA_b-brl"/>
</dbReference>
<dbReference type="OrthoDB" id="586585at2759"/>
<reference evidence="7" key="1">
    <citation type="submission" date="2016-06" db="UniProtKB">
        <authorList>
            <consortium name="WormBaseParasite"/>
        </authorList>
    </citation>
    <scope>IDENTIFICATION</scope>
</reference>
<evidence type="ECO:0000259" key="4">
    <source>
        <dbReference type="Pfam" id="PF02751"/>
    </source>
</evidence>
<accession>A0A183JA71</accession>
<dbReference type="Gene3D" id="2.30.18.10">
    <property type="entry name" value="Transcription factor IIA (TFIIA), beta-barrel domain"/>
    <property type="match status" value="1"/>
</dbReference>
<keyword evidence="6" id="KW-1185">Reference proteome</keyword>
<dbReference type="SUPFAM" id="SSF50784">
    <property type="entry name" value="Transcription factor IIA (TFIIA), beta-barrel domain"/>
    <property type="match status" value="1"/>
</dbReference>
<dbReference type="WBParaSite" id="SBAD_0001318001-mRNA-1">
    <property type="protein sequence ID" value="SBAD_0001318001-mRNA-1"/>
    <property type="gene ID" value="SBAD_0001318001"/>
</dbReference>
<evidence type="ECO:0000313" key="7">
    <source>
        <dbReference type="WBParaSite" id="SBAD_0001318001-mRNA-1"/>
    </source>
</evidence>
<comment type="subcellular location">
    <subcellularLocation>
        <location evidence="1">Nucleus</location>
    </subcellularLocation>
</comment>
<evidence type="ECO:0000313" key="6">
    <source>
        <dbReference type="Proteomes" id="UP000270296"/>
    </source>
</evidence>
<reference evidence="5 6" key="2">
    <citation type="submission" date="2018-11" db="EMBL/GenBank/DDBJ databases">
        <authorList>
            <consortium name="Pathogen Informatics"/>
        </authorList>
    </citation>
    <scope>NUCLEOTIDE SEQUENCE [LARGE SCALE GENOMIC DNA]</scope>
</reference>
<dbReference type="FunFam" id="2.30.18.10:FF:000001">
    <property type="entry name" value="Transcription initiation factor IIA subunit 2"/>
    <property type="match status" value="1"/>
</dbReference>
<dbReference type="Pfam" id="PF02751">
    <property type="entry name" value="TFIIA_gamma_C"/>
    <property type="match status" value="1"/>
</dbReference>
<keyword evidence="2" id="KW-0804">Transcription</keyword>
<dbReference type="GO" id="GO:0006367">
    <property type="term" value="P:transcription initiation at RNA polymerase II promoter"/>
    <property type="evidence" value="ECO:0007669"/>
    <property type="project" value="InterPro"/>
</dbReference>
<gene>
    <name evidence="5" type="ORF">SBAD_LOCUS12769</name>
</gene>
<protein>
    <submittedName>
        <fullName evidence="7">TFIIA_gamma_C domain-containing protein</fullName>
    </submittedName>
</protein>
<organism evidence="7">
    <name type="scientific">Soboliphyme baturini</name>
    <dbReference type="NCBI Taxonomy" id="241478"/>
    <lineage>
        <taxon>Eukaryota</taxon>
        <taxon>Metazoa</taxon>
        <taxon>Ecdysozoa</taxon>
        <taxon>Nematoda</taxon>
        <taxon>Enoplea</taxon>
        <taxon>Dorylaimia</taxon>
        <taxon>Dioctophymatida</taxon>
        <taxon>Dioctophymatoidea</taxon>
        <taxon>Soboliphymatidae</taxon>
        <taxon>Soboliphyme</taxon>
    </lineage>
</organism>
<feature type="domain" description="Transcription initiation factor IIA gamma subunit C-terminal" evidence="4">
    <location>
        <begin position="50"/>
        <end position="90"/>
    </location>
</feature>
<sequence>DLTSKDYFHSNVFRTKILASKYSLCNVCRFLFCSCSMNSYTVNFVYFQAGQLSTYRFCDNVWTFVMERVEFRDMSDVMFADRVKFVACDGRTSTGEFNSMHNGNDQIDMQFGLIIRIF</sequence>
<evidence type="ECO:0000256" key="2">
    <source>
        <dbReference type="ARBA" id="ARBA00023163"/>
    </source>
</evidence>
<proteinExistence type="predicted"/>
<dbReference type="GO" id="GO:0005672">
    <property type="term" value="C:transcription factor TFIIA complex"/>
    <property type="evidence" value="ECO:0007669"/>
    <property type="project" value="InterPro"/>
</dbReference>
<evidence type="ECO:0000313" key="5">
    <source>
        <dbReference type="EMBL" id="VDP51691.1"/>
    </source>
</evidence>
<evidence type="ECO:0000256" key="3">
    <source>
        <dbReference type="ARBA" id="ARBA00023242"/>
    </source>
</evidence>
<dbReference type="PANTHER" id="PTHR10966">
    <property type="entry name" value="TRANSCRIPTION INITIATION FACTOR IIA SUBUNIT 2"/>
    <property type="match status" value="1"/>
</dbReference>
<keyword evidence="3" id="KW-0539">Nucleus</keyword>
<evidence type="ECO:0000256" key="1">
    <source>
        <dbReference type="ARBA" id="ARBA00004123"/>
    </source>
</evidence>
<dbReference type="EMBL" id="UZAM01018760">
    <property type="protein sequence ID" value="VDP51691.1"/>
    <property type="molecule type" value="Genomic_DNA"/>
</dbReference>
<dbReference type="Proteomes" id="UP000270296">
    <property type="component" value="Unassembled WGS sequence"/>
</dbReference>